<keyword evidence="1" id="KW-0645">Protease</keyword>
<feature type="signal peptide" evidence="3">
    <location>
        <begin position="1"/>
        <end position="20"/>
    </location>
</feature>
<dbReference type="GO" id="GO:0006508">
    <property type="term" value="P:proteolysis"/>
    <property type="evidence" value="ECO:0007669"/>
    <property type="project" value="UniProtKB-KW"/>
</dbReference>
<evidence type="ECO:0000313" key="5">
    <source>
        <dbReference type="EMBL" id="PWN25291.1"/>
    </source>
</evidence>
<dbReference type="PROSITE" id="PS51695">
    <property type="entry name" value="SEDOLISIN"/>
    <property type="match status" value="1"/>
</dbReference>
<keyword evidence="1" id="KW-0378">Hydrolase</keyword>
<dbReference type="Gene3D" id="3.40.50.200">
    <property type="entry name" value="Peptidase S8/S53 domain"/>
    <property type="match status" value="1"/>
</dbReference>
<feature type="domain" description="Peptidase S53" evidence="4">
    <location>
        <begin position="130"/>
        <end position="433"/>
    </location>
</feature>
<feature type="region of interest" description="Disordered" evidence="2">
    <location>
        <begin position="410"/>
        <end position="433"/>
    </location>
</feature>
<dbReference type="GeneID" id="37030294"/>
<sequence>MLLLTSLIASLSCLCHLVAAEQTLHHFHSHRHHDLEARVLNIAQSNGNWLTLDELTEYTSIDKTVRDAVEATLEGRQYKWNKRGNMLSVEVHTRYLHISRNMSSSPRRQLTSSSSSSSTPHRPILLQRHQRIPQCLSQLYNFANVTNSTRPDDPSIGILAVSRSPATRGFRQSDLDLFLSRYRPEIHDFKPAAIEINGGKYSEDSGSGESALDTQLIAGLTAPTPIRFYVTGDYDKDMFATTFDYLMEDEKGPAVFAMAYGLTERTIATKEAAQAMCETAMHLTALGTTLVAASGDNGVNGATVGPKDCPPFIPTYPNGCPYILSVGATYHFDPEVVPDKKEVGFWGGGGFSRVFPRPDWQSEAVSSYVNKSALPRENFNAAGRGYPDVAAQGSLHRVILDGKDAVGDGTSASVNTLWSPSSIPPASAQAKER</sequence>
<name>A0A316ULN4_9BASI</name>
<evidence type="ECO:0000256" key="3">
    <source>
        <dbReference type="SAM" id="SignalP"/>
    </source>
</evidence>
<dbReference type="STRING" id="1569628.A0A316ULN4"/>
<feature type="active site" description="Charge relay system" evidence="1">
    <location>
        <position position="421"/>
    </location>
</feature>
<evidence type="ECO:0000259" key="4">
    <source>
        <dbReference type="PROSITE" id="PS51695"/>
    </source>
</evidence>
<dbReference type="EMBL" id="KZ819676">
    <property type="protein sequence ID" value="PWN25291.1"/>
    <property type="molecule type" value="Genomic_DNA"/>
</dbReference>
<dbReference type="InterPro" id="IPR030400">
    <property type="entry name" value="Sedolisin_dom"/>
</dbReference>
<dbReference type="InterPro" id="IPR036852">
    <property type="entry name" value="Peptidase_S8/S53_dom_sf"/>
</dbReference>
<dbReference type="CDD" id="cd04056">
    <property type="entry name" value="Peptidases_S53"/>
    <property type="match status" value="1"/>
</dbReference>
<keyword evidence="3" id="KW-0732">Signal</keyword>
<keyword evidence="6" id="KW-1185">Reference proteome</keyword>
<dbReference type="PANTHER" id="PTHR14218:SF15">
    <property type="entry name" value="TRIPEPTIDYL-PEPTIDASE 1"/>
    <property type="match status" value="1"/>
</dbReference>
<accession>A0A316ULN4</accession>
<keyword evidence="1" id="KW-0720">Serine protease</keyword>
<protein>
    <submittedName>
        <fullName evidence="5">Subtilisin-like protein</fullName>
    </submittedName>
</protein>
<comment type="caution">
    <text evidence="1">Lacks conserved residue(s) required for the propagation of feature annotation.</text>
</comment>
<dbReference type="GO" id="GO:0004252">
    <property type="term" value="F:serine-type endopeptidase activity"/>
    <property type="evidence" value="ECO:0007669"/>
    <property type="project" value="UniProtKB-UniRule"/>
</dbReference>
<dbReference type="InterPro" id="IPR050819">
    <property type="entry name" value="Tripeptidyl-peptidase_I"/>
</dbReference>
<feature type="active site" description="Charge relay system" evidence="1">
    <location>
        <position position="213"/>
    </location>
</feature>
<evidence type="ECO:0000256" key="1">
    <source>
        <dbReference type="PROSITE-ProRule" id="PRU01032"/>
    </source>
</evidence>
<reference evidence="5 6" key="1">
    <citation type="journal article" date="2018" name="Mol. Biol. Evol.">
        <title>Broad Genomic Sampling Reveals a Smut Pathogenic Ancestry of the Fungal Clade Ustilaginomycotina.</title>
        <authorList>
            <person name="Kijpornyongpan T."/>
            <person name="Mondo S.J."/>
            <person name="Barry K."/>
            <person name="Sandor L."/>
            <person name="Lee J."/>
            <person name="Lipzen A."/>
            <person name="Pangilinan J."/>
            <person name="LaButti K."/>
            <person name="Hainaut M."/>
            <person name="Henrissat B."/>
            <person name="Grigoriev I.V."/>
            <person name="Spatafora J.W."/>
            <person name="Aime M.C."/>
        </authorList>
    </citation>
    <scope>NUCLEOTIDE SEQUENCE [LARGE SCALE GENOMIC DNA]</scope>
    <source>
        <strain evidence="5 6">MCA 5214</strain>
    </source>
</reference>
<feature type="active site" description="Charge relay system" evidence="1">
    <location>
        <position position="209"/>
    </location>
</feature>
<dbReference type="Proteomes" id="UP000245884">
    <property type="component" value="Unassembled WGS sequence"/>
</dbReference>
<proteinExistence type="predicted"/>
<dbReference type="AlphaFoldDB" id="A0A316ULN4"/>
<dbReference type="OrthoDB" id="3261305at2759"/>
<feature type="region of interest" description="Disordered" evidence="2">
    <location>
        <begin position="102"/>
        <end position="122"/>
    </location>
</feature>
<feature type="chain" id="PRO_5016363433" evidence="3">
    <location>
        <begin position="21"/>
        <end position="433"/>
    </location>
</feature>
<organism evidence="5 6">
    <name type="scientific">Jaminaea rosea</name>
    <dbReference type="NCBI Taxonomy" id="1569628"/>
    <lineage>
        <taxon>Eukaryota</taxon>
        <taxon>Fungi</taxon>
        <taxon>Dikarya</taxon>
        <taxon>Basidiomycota</taxon>
        <taxon>Ustilaginomycotina</taxon>
        <taxon>Exobasidiomycetes</taxon>
        <taxon>Microstromatales</taxon>
        <taxon>Microstromatales incertae sedis</taxon>
        <taxon>Jaminaea</taxon>
    </lineage>
</organism>
<gene>
    <name evidence="5" type="ORF">BDZ90DRAFT_262349</name>
</gene>
<dbReference type="GO" id="GO:0008240">
    <property type="term" value="F:tripeptidyl-peptidase activity"/>
    <property type="evidence" value="ECO:0007669"/>
    <property type="project" value="TreeGrafter"/>
</dbReference>
<evidence type="ECO:0000256" key="2">
    <source>
        <dbReference type="SAM" id="MobiDB-lite"/>
    </source>
</evidence>
<evidence type="ECO:0000313" key="6">
    <source>
        <dbReference type="Proteomes" id="UP000245884"/>
    </source>
</evidence>
<dbReference type="RefSeq" id="XP_025359903.1">
    <property type="nucleotide sequence ID" value="XM_025508471.1"/>
</dbReference>
<dbReference type="PANTHER" id="PTHR14218">
    <property type="entry name" value="PROTEASE S8 TRIPEPTIDYL PEPTIDASE I CLN2"/>
    <property type="match status" value="1"/>
</dbReference>
<feature type="compositionally biased region" description="Low complexity" evidence="2">
    <location>
        <begin position="103"/>
        <end position="120"/>
    </location>
</feature>
<feature type="compositionally biased region" description="Low complexity" evidence="2">
    <location>
        <begin position="419"/>
        <end position="433"/>
    </location>
</feature>
<dbReference type="SUPFAM" id="SSF52743">
    <property type="entry name" value="Subtilisin-like"/>
    <property type="match status" value="1"/>
</dbReference>